<comment type="subcellular location">
    <subcellularLocation>
        <location evidence="1">Cell membrane</location>
        <topology evidence="1">Multi-pass membrane protein</topology>
    </subcellularLocation>
</comment>
<feature type="transmembrane region" description="Helical" evidence="12">
    <location>
        <begin position="6"/>
        <end position="23"/>
    </location>
</feature>
<dbReference type="PANTHER" id="PTHR42985:SF47">
    <property type="entry name" value="INTEGRAL MEMBRANE TRANSPORT PROTEIN"/>
    <property type="match status" value="1"/>
</dbReference>
<evidence type="ECO:0000256" key="4">
    <source>
        <dbReference type="ARBA" id="ARBA00022475"/>
    </source>
</evidence>
<dbReference type="Pfam" id="PF00474">
    <property type="entry name" value="SSF"/>
    <property type="match status" value="1"/>
</dbReference>
<feature type="transmembrane region" description="Helical" evidence="12">
    <location>
        <begin position="124"/>
        <end position="146"/>
    </location>
</feature>
<dbReference type="InterPro" id="IPR038377">
    <property type="entry name" value="Na/Glc_symporter_sf"/>
</dbReference>
<dbReference type="GO" id="GO:0015293">
    <property type="term" value="F:symporter activity"/>
    <property type="evidence" value="ECO:0007669"/>
    <property type="project" value="TreeGrafter"/>
</dbReference>
<evidence type="ECO:0000313" key="14">
    <source>
        <dbReference type="Proteomes" id="UP000664795"/>
    </source>
</evidence>
<keyword evidence="8" id="KW-0406">Ion transport</keyword>
<feature type="transmembrane region" description="Helical" evidence="12">
    <location>
        <begin position="242"/>
        <end position="259"/>
    </location>
</feature>
<proteinExistence type="inferred from homology"/>
<keyword evidence="4" id="KW-1003">Cell membrane</keyword>
<evidence type="ECO:0000256" key="5">
    <source>
        <dbReference type="ARBA" id="ARBA00022692"/>
    </source>
</evidence>
<feature type="transmembrane region" description="Helical" evidence="12">
    <location>
        <begin position="280"/>
        <end position="304"/>
    </location>
</feature>
<keyword evidence="6 12" id="KW-1133">Transmembrane helix</keyword>
<gene>
    <name evidence="13" type="ORF">J2I48_22110</name>
</gene>
<feature type="transmembrane region" description="Helical" evidence="12">
    <location>
        <begin position="190"/>
        <end position="208"/>
    </location>
</feature>
<protein>
    <submittedName>
        <fullName evidence="13">Sodium:solute symporter</fullName>
    </submittedName>
</protein>
<dbReference type="GO" id="GO:0006814">
    <property type="term" value="P:sodium ion transport"/>
    <property type="evidence" value="ECO:0007669"/>
    <property type="project" value="UniProtKB-KW"/>
</dbReference>
<dbReference type="CDD" id="cd10326">
    <property type="entry name" value="SLC5sbd_NIS-like"/>
    <property type="match status" value="1"/>
</dbReference>
<feature type="transmembrane region" description="Helical" evidence="12">
    <location>
        <begin position="158"/>
        <end position="178"/>
    </location>
</feature>
<keyword evidence="9 12" id="KW-0472">Membrane</keyword>
<evidence type="ECO:0000256" key="6">
    <source>
        <dbReference type="ARBA" id="ARBA00022989"/>
    </source>
</evidence>
<evidence type="ECO:0000313" key="13">
    <source>
        <dbReference type="EMBL" id="MBO0933718.1"/>
    </source>
</evidence>
<dbReference type="AlphaFoldDB" id="A0A939G9J0"/>
<sequence>MNSTIALVILIAYFAMLIGVSYYTSRGADTNTFFTANRQSPWYLVAFAMIGTSLSGVTFISVPGAVGGVFKGFEGYKGFFYFQVVLGYIVGYYVIATVLMPLYYRMNLISIYGYLEKRFGFWSYKTGAGFFLLARTVGSAVRLYVAAGVLQLAIFNDLGVPFEVSVAITILLIWLYTFKGGVKTIIITDTLQTTFLVTAVALTIILIARELHLDFGQVSTAIKNGPYSQIFYFDNFNDPRNFFKQFISGAFIAIVMTGLDQDLMQKNLTCKNIGEAQKNMFWFTITLTVVNFMFLCLGALLYLYANTEGIAIPKKTDDLYPLLALTHFGPVVGITFLLGITAATYASSDSALTALTTSFCIDFMNVENKPEVERARIKHRVHIGFSVLFWVVIVIFKRLSSGDVITAVFDLAGYTYGPLLGLYAFGLFNRRPVRDRWVPLVCVLSPLFTYWVNSHSQQWFNGYVFSFERLLLNGLFTYVGLWALSRPAVKGEAAVGQYSKVA</sequence>
<reference evidence="13 14" key="1">
    <citation type="submission" date="2021-03" db="EMBL/GenBank/DDBJ databases">
        <title>Fibrella sp. HMF5036 genome sequencing and assembly.</title>
        <authorList>
            <person name="Kang H."/>
            <person name="Kim H."/>
            <person name="Bae S."/>
            <person name="Joh K."/>
        </authorList>
    </citation>
    <scope>NUCLEOTIDE SEQUENCE [LARGE SCALE GENOMIC DNA]</scope>
    <source>
        <strain evidence="13 14">HMF5036</strain>
    </source>
</reference>
<comment type="similarity">
    <text evidence="2 11">Belongs to the sodium:solute symporter (SSF) (TC 2.A.21) family.</text>
</comment>
<feature type="transmembrane region" description="Helical" evidence="12">
    <location>
        <begin position="43"/>
        <end position="66"/>
    </location>
</feature>
<name>A0A939G9J0_9BACT</name>
<feature type="transmembrane region" description="Helical" evidence="12">
    <location>
        <begin position="78"/>
        <end position="104"/>
    </location>
</feature>
<evidence type="ECO:0000256" key="12">
    <source>
        <dbReference type="SAM" id="Phobius"/>
    </source>
</evidence>
<feature type="transmembrane region" description="Helical" evidence="12">
    <location>
        <begin position="381"/>
        <end position="399"/>
    </location>
</feature>
<accession>A0A939G9J0</accession>
<dbReference type="InterPro" id="IPR051163">
    <property type="entry name" value="Sodium:Solute_Symporter_SSF"/>
</dbReference>
<keyword evidence="3" id="KW-0813">Transport</keyword>
<evidence type="ECO:0000256" key="10">
    <source>
        <dbReference type="ARBA" id="ARBA00023201"/>
    </source>
</evidence>
<keyword evidence="5 12" id="KW-0812">Transmembrane</keyword>
<dbReference type="PANTHER" id="PTHR42985">
    <property type="entry name" value="SODIUM-COUPLED MONOCARBOXYLATE TRANSPORTER"/>
    <property type="match status" value="1"/>
</dbReference>
<evidence type="ECO:0000256" key="3">
    <source>
        <dbReference type="ARBA" id="ARBA00022448"/>
    </source>
</evidence>
<comment type="caution">
    <text evidence="13">The sequence shown here is derived from an EMBL/GenBank/DDBJ whole genome shotgun (WGS) entry which is preliminary data.</text>
</comment>
<keyword evidence="10" id="KW-0739">Sodium transport</keyword>
<feature type="transmembrane region" description="Helical" evidence="12">
    <location>
        <begin position="324"/>
        <end position="346"/>
    </location>
</feature>
<evidence type="ECO:0000256" key="8">
    <source>
        <dbReference type="ARBA" id="ARBA00023065"/>
    </source>
</evidence>
<dbReference type="InterPro" id="IPR001734">
    <property type="entry name" value="Na/solute_symporter"/>
</dbReference>
<evidence type="ECO:0000256" key="11">
    <source>
        <dbReference type="RuleBase" id="RU362091"/>
    </source>
</evidence>
<evidence type="ECO:0000256" key="2">
    <source>
        <dbReference type="ARBA" id="ARBA00006434"/>
    </source>
</evidence>
<evidence type="ECO:0000256" key="9">
    <source>
        <dbReference type="ARBA" id="ARBA00023136"/>
    </source>
</evidence>
<organism evidence="13 14">
    <name type="scientific">Fibrella aquatilis</name>
    <dbReference type="NCBI Taxonomy" id="2817059"/>
    <lineage>
        <taxon>Bacteria</taxon>
        <taxon>Pseudomonadati</taxon>
        <taxon>Bacteroidota</taxon>
        <taxon>Cytophagia</taxon>
        <taxon>Cytophagales</taxon>
        <taxon>Spirosomataceae</taxon>
        <taxon>Fibrella</taxon>
    </lineage>
</organism>
<dbReference type="PROSITE" id="PS50283">
    <property type="entry name" value="NA_SOLUT_SYMP_3"/>
    <property type="match status" value="1"/>
</dbReference>
<dbReference type="RefSeq" id="WP_207337685.1">
    <property type="nucleotide sequence ID" value="NZ_JAFMYU010000022.1"/>
</dbReference>
<dbReference type="GO" id="GO:0005886">
    <property type="term" value="C:plasma membrane"/>
    <property type="evidence" value="ECO:0007669"/>
    <property type="project" value="UniProtKB-SubCell"/>
</dbReference>
<dbReference type="Gene3D" id="1.20.1730.10">
    <property type="entry name" value="Sodium/glucose cotransporter"/>
    <property type="match status" value="1"/>
</dbReference>
<evidence type="ECO:0000256" key="7">
    <source>
        <dbReference type="ARBA" id="ARBA00023053"/>
    </source>
</evidence>
<keyword evidence="14" id="KW-1185">Reference proteome</keyword>
<dbReference type="EMBL" id="JAFMYU010000022">
    <property type="protein sequence ID" value="MBO0933718.1"/>
    <property type="molecule type" value="Genomic_DNA"/>
</dbReference>
<feature type="transmembrane region" description="Helical" evidence="12">
    <location>
        <begin position="405"/>
        <end position="425"/>
    </location>
</feature>
<evidence type="ECO:0000256" key="1">
    <source>
        <dbReference type="ARBA" id="ARBA00004651"/>
    </source>
</evidence>
<dbReference type="Proteomes" id="UP000664795">
    <property type="component" value="Unassembled WGS sequence"/>
</dbReference>
<keyword evidence="7" id="KW-0915">Sodium</keyword>